<accession>A0A9J6G3A9</accession>
<name>A0A9J6G3A9_HAELO</name>
<sequence length="64" mass="6894">MTLLKMMPFGSDSAIVCVVCGTYLTFFLLEAFNSSGVTGVIAYTMVVTSNRIVSCTEMEAALEE</sequence>
<dbReference type="OrthoDB" id="6497062at2759"/>
<gene>
    <name evidence="1" type="ORF">HPB48_004351</name>
</gene>
<dbReference type="VEuPathDB" id="VectorBase:HLOH_049632"/>
<reference evidence="1 2" key="1">
    <citation type="journal article" date="2020" name="Cell">
        <title>Large-Scale Comparative Analyses of Tick Genomes Elucidate Their Genetic Diversity and Vector Capacities.</title>
        <authorList>
            <consortium name="Tick Genome and Microbiome Consortium (TIGMIC)"/>
            <person name="Jia N."/>
            <person name="Wang J."/>
            <person name="Shi W."/>
            <person name="Du L."/>
            <person name="Sun Y."/>
            <person name="Zhan W."/>
            <person name="Jiang J.F."/>
            <person name="Wang Q."/>
            <person name="Zhang B."/>
            <person name="Ji P."/>
            <person name="Bell-Sakyi L."/>
            <person name="Cui X.M."/>
            <person name="Yuan T.T."/>
            <person name="Jiang B.G."/>
            <person name="Yang W.F."/>
            <person name="Lam T.T."/>
            <person name="Chang Q.C."/>
            <person name="Ding S.J."/>
            <person name="Wang X.J."/>
            <person name="Zhu J.G."/>
            <person name="Ruan X.D."/>
            <person name="Zhao L."/>
            <person name="Wei J.T."/>
            <person name="Ye R.Z."/>
            <person name="Que T.C."/>
            <person name="Du C.H."/>
            <person name="Zhou Y.H."/>
            <person name="Cheng J.X."/>
            <person name="Dai P.F."/>
            <person name="Guo W.B."/>
            <person name="Han X.H."/>
            <person name="Huang E.J."/>
            <person name="Li L.F."/>
            <person name="Wei W."/>
            <person name="Gao Y.C."/>
            <person name="Liu J.Z."/>
            <person name="Shao H.Z."/>
            <person name="Wang X."/>
            <person name="Wang C.C."/>
            <person name="Yang T.C."/>
            <person name="Huo Q.B."/>
            <person name="Li W."/>
            <person name="Chen H.Y."/>
            <person name="Chen S.E."/>
            <person name="Zhou L.G."/>
            <person name="Ni X.B."/>
            <person name="Tian J.H."/>
            <person name="Sheng Y."/>
            <person name="Liu T."/>
            <person name="Pan Y.S."/>
            <person name="Xia L.Y."/>
            <person name="Li J."/>
            <person name="Zhao F."/>
            <person name="Cao W.C."/>
        </authorList>
    </citation>
    <scope>NUCLEOTIDE SEQUENCE [LARGE SCALE GENOMIC DNA]</scope>
    <source>
        <strain evidence="1">HaeL-2018</strain>
    </source>
</reference>
<dbReference type="Proteomes" id="UP000821853">
    <property type="component" value="Chromosome 2"/>
</dbReference>
<organism evidence="1 2">
    <name type="scientific">Haemaphysalis longicornis</name>
    <name type="common">Bush tick</name>
    <dbReference type="NCBI Taxonomy" id="44386"/>
    <lineage>
        <taxon>Eukaryota</taxon>
        <taxon>Metazoa</taxon>
        <taxon>Ecdysozoa</taxon>
        <taxon>Arthropoda</taxon>
        <taxon>Chelicerata</taxon>
        <taxon>Arachnida</taxon>
        <taxon>Acari</taxon>
        <taxon>Parasitiformes</taxon>
        <taxon>Ixodida</taxon>
        <taxon>Ixodoidea</taxon>
        <taxon>Ixodidae</taxon>
        <taxon>Haemaphysalinae</taxon>
        <taxon>Haemaphysalis</taxon>
    </lineage>
</organism>
<keyword evidence="2" id="KW-1185">Reference proteome</keyword>
<dbReference type="AlphaFoldDB" id="A0A9J6G3A9"/>
<evidence type="ECO:0000313" key="1">
    <source>
        <dbReference type="EMBL" id="KAH9368852.1"/>
    </source>
</evidence>
<evidence type="ECO:0000313" key="2">
    <source>
        <dbReference type="Proteomes" id="UP000821853"/>
    </source>
</evidence>
<protein>
    <submittedName>
        <fullName evidence="1">Uncharacterized protein</fullName>
    </submittedName>
</protein>
<proteinExistence type="predicted"/>
<dbReference type="EMBL" id="JABSTR010000004">
    <property type="protein sequence ID" value="KAH9368852.1"/>
    <property type="molecule type" value="Genomic_DNA"/>
</dbReference>
<comment type="caution">
    <text evidence="1">The sequence shown here is derived from an EMBL/GenBank/DDBJ whole genome shotgun (WGS) entry which is preliminary data.</text>
</comment>